<name>A0A835NB05_9ROSI</name>
<proteinExistence type="predicted"/>
<accession>A0A835NB05</accession>
<reference evidence="3 4" key="1">
    <citation type="submission" date="2020-10" db="EMBL/GenBank/DDBJ databases">
        <title>Plant Genome Project.</title>
        <authorList>
            <person name="Zhang R.-G."/>
        </authorList>
    </citation>
    <scope>NUCLEOTIDE SEQUENCE [LARGE SCALE GENOMIC DNA]</scope>
    <source>
        <strain evidence="3">FAFU-HL-1</strain>
        <tissue evidence="3">Leaf</tissue>
    </source>
</reference>
<feature type="signal peptide" evidence="2">
    <location>
        <begin position="1"/>
        <end position="26"/>
    </location>
</feature>
<protein>
    <recommendedName>
        <fullName evidence="5">Secreted protein</fullName>
    </recommendedName>
</protein>
<evidence type="ECO:0008006" key="5">
    <source>
        <dbReference type="Google" id="ProtNLM"/>
    </source>
</evidence>
<dbReference type="EMBL" id="JADGMS010000001">
    <property type="protein sequence ID" value="KAF9689480.1"/>
    <property type="molecule type" value="Genomic_DNA"/>
</dbReference>
<gene>
    <name evidence="3" type="ORF">SADUNF_Sadunf01G0096500</name>
</gene>
<keyword evidence="2" id="KW-0732">Signal</keyword>
<feature type="region of interest" description="Disordered" evidence="1">
    <location>
        <begin position="74"/>
        <end position="96"/>
    </location>
</feature>
<evidence type="ECO:0000313" key="3">
    <source>
        <dbReference type="EMBL" id="KAF9689480.1"/>
    </source>
</evidence>
<evidence type="ECO:0000313" key="4">
    <source>
        <dbReference type="Proteomes" id="UP000657918"/>
    </source>
</evidence>
<dbReference type="AlphaFoldDB" id="A0A835NB05"/>
<keyword evidence="4" id="KW-1185">Reference proteome</keyword>
<feature type="chain" id="PRO_5032464597" description="Secreted protein" evidence="2">
    <location>
        <begin position="27"/>
        <end position="96"/>
    </location>
</feature>
<dbReference type="Proteomes" id="UP000657918">
    <property type="component" value="Unassembled WGS sequence"/>
</dbReference>
<comment type="caution">
    <text evidence="3">The sequence shown here is derived from an EMBL/GenBank/DDBJ whole genome shotgun (WGS) entry which is preliminary data.</text>
</comment>
<organism evidence="3 4">
    <name type="scientific">Salix dunnii</name>
    <dbReference type="NCBI Taxonomy" id="1413687"/>
    <lineage>
        <taxon>Eukaryota</taxon>
        <taxon>Viridiplantae</taxon>
        <taxon>Streptophyta</taxon>
        <taxon>Embryophyta</taxon>
        <taxon>Tracheophyta</taxon>
        <taxon>Spermatophyta</taxon>
        <taxon>Magnoliopsida</taxon>
        <taxon>eudicotyledons</taxon>
        <taxon>Gunneridae</taxon>
        <taxon>Pentapetalae</taxon>
        <taxon>rosids</taxon>
        <taxon>fabids</taxon>
        <taxon>Malpighiales</taxon>
        <taxon>Salicaceae</taxon>
        <taxon>Saliceae</taxon>
        <taxon>Salix</taxon>
    </lineage>
</organism>
<sequence length="96" mass="10480">MDSSSVFCCQSLILVCLFARMRDVSSHTSRPLRLLGVFPAALFGSGGGEVALQSSVDFRPWNPQRSACHLCKQEQGDDFSPTHPRKLLSKGLANVD</sequence>
<evidence type="ECO:0000256" key="2">
    <source>
        <dbReference type="SAM" id="SignalP"/>
    </source>
</evidence>
<evidence type="ECO:0000256" key="1">
    <source>
        <dbReference type="SAM" id="MobiDB-lite"/>
    </source>
</evidence>